<accession>A0A9J7KNW2</accession>
<protein>
    <submittedName>
        <fullName evidence="3">Uncharacterized protein LOC118410045 isoform X1</fullName>
    </submittedName>
</protein>
<feature type="region of interest" description="Disordered" evidence="1">
    <location>
        <begin position="1"/>
        <end position="23"/>
    </location>
</feature>
<name>A0A9J7KNW2_BRAFL</name>
<gene>
    <name evidence="3" type="primary">LOC118410045</name>
</gene>
<evidence type="ECO:0000313" key="3">
    <source>
        <dbReference type="RefSeq" id="XP_035667407.1"/>
    </source>
</evidence>
<sequence>MGNIGLTTRRKSNIEDSDLGDVDTPLMPEVESQLNRKFKMTSKSLMLIDVQKCFSEGTWADRFGLDEVRQIREAYDRCVDVLRVTQHIPTLVTRTPFPGPDGELDERVKSITQERGIECLSKPGNSVLHAVGFVKWMEERIRNGSRIIIIGGNTTTSCVKTSSVAIARAFRAKGLQVVVDLSMCGARATNHKKRCPDCLESYEMDYDGPLCDACVDPAVGLQSPVEAAVKEMKKNGVTVVEKFKMW</sequence>
<organism evidence="2 3">
    <name type="scientific">Branchiostoma floridae</name>
    <name type="common">Florida lancelet</name>
    <name type="synonym">Amphioxus</name>
    <dbReference type="NCBI Taxonomy" id="7739"/>
    <lineage>
        <taxon>Eukaryota</taxon>
        <taxon>Metazoa</taxon>
        <taxon>Chordata</taxon>
        <taxon>Cephalochordata</taxon>
        <taxon>Leptocardii</taxon>
        <taxon>Amphioxiformes</taxon>
        <taxon>Branchiostomatidae</taxon>
        <taxon>Branchiostoma</taxon>
    </lineage>
</organism>
<proteinExistence type="predicted"/>
<reference evidence="3" key="2">
    <citation type="submission" date="2025-08" db="UniProtKB">
        <authorList>
            <consortium name="RefSeq"/>
        </authorList>
    </citation>
    <scope>IDENTIFICATION</scope>
    <source>
        <strain evidence="3">S238N-H82</strain>
        <tissue evidence="3">Testes</tissue>
    </source>
</reference>
<dbReference type="OMA" id="MECGDFE"/>
<dbReference type="InterPro" id="IPR036380">
    <property type="entry name" value="Isochorismatase-like_sf"/>
</dbReference>
<reference evidence="2" key="1">
    <citation type="journal article" date="2020" name="Nat. Ecol. Evol.">
        <title>Deeply conserved synteny resolves early events in vertebrate evolution.</title>
        <authorList>
            <person name="Simakov O."/>
            <person name="Marletaz F."/>
            <person name="Yue J.X."/>
            <person name="O'Connell B."/>
            <person name="Jenkins J."/>
            <person name="Brandt A."/>
            <person name="Calef R."/>
            <person name="Tung C.H."/>
            <person name="Huang T.K."/>
            <person name="Schmutz J."/>
            <person name="Satoh N."/>
            <person name="Yu J.K."/>
            <person name="Putnam N.H."/>
            <person name="Green R.E."/>
            <person name="Rokhsar D.S."/>
        </authorList>
    </citation>
    <scope>NUCLEOTIDE SEQUENCE [LARGE SCALE GENOMIC DNA]</scope>
    <source>
        <strain evidence="2">S238N-H82</strain>
    </source>
</reference>
<evidence type="ECO:0000313" key="2">
    <source>
        <dbReference type="Proteomes" id="UP000001554"/>
    </source>
</evidence>
<dbReference type="RefSeq" id="XP_035667407.1">
    <property type="nucleotide sequence ID" value="XM_035811514.1"/>
</dbReference>
<dbReference type="KEGG" id="bfo:118410045"/>
<dbReference type="SUPFAM" id="SSF52499">
    <property type="entry name" value="Isochorismatase-like hydrolases"/>
    <property type="match status" value="1"/>
</dbReference>
<dbReference type="GeneID" id="118410045"/>
<dbReference type="Gene3D" id="3.40.50.850">
    <property type="entry name" value="Isochorismatase-like"/>
    <property type="match status" value="1"/>
</dbReference>
<dbReference type="Proteomes" id="UP000001554">
    <property type="component" value="Chromosome 2"/>
</dbReference>
<evidence type="ECO:0000256" key="1">
    <source>
        <dbReference type="SAM" id="MobiDB-lite"/>
    </source>
</evidence>
<dbReference type="OrthoDB" id="9990899at2759"/>
<dbReference type="AlphaFoldDB" id="A0A9J7KNW2"/>
<keyword evidence="2" id="KW-1185">Reference proteome</keyword>